<evidence type="ECO:0000256" key="1">
    <source>
        <dbReference type="SAM" id="Phobius"/>
    </source>
</evidence>
<evidence type="ECO:0000313" key="3">
    <source>
        <dbReference type="Proteomes" id="UP000230233"/>
    </source>
</evidence>
<dbReference type="PANTHER" id="PTHR10664:SF36">
    <property type="entry name" value="SERPENTINE RECEPTOR, CLASS BC (CLASS B-LIKE)"/>
    <property type="match status" value="1"/>
</dbReference>
<comment type="caution">
    <text evidence="2">The sequence shown here is derived from an EMBL/GenBank/DDBJ whole genome shotgun (WGS) entry which is preliminary data.</text>
</comment>
<gene>
    <name evidence="2" type="primary">Cnig_chr_V.g18202</name>
    <name evidence="2" type="ORF">B9Z55_018202</name>
</gene>
<proteinExistence type="predicted"/>
<feature type="transmembrane region" description="Helical" evidence="1">
    <location>
        <begin position="6"/>
        <end position="29"/>
    </location>
</feature>
<dbReference type="PANTHER" id="PTHR10664">
    <property type="entry name" value="SERPENTINE RECEPTOR-C.ELEGANS"/>
    <property type="match status" value="1"/>
</dbReference>
<protein>
    <submittedName>
        <fullName evidence="2">Uncharacterized protein</fullName>
    </submittedName>
</protein>
<feature type="transmembrane region" description="Helical" evidence="1">
    <location>
        <begin position="49"/>
        <end position="70"/>
    </location>
</feature>
<dbReference type="Proteomes" id="UP000230233">
    <property type="component" value="Chromosome V"/>
</dbReference>
<dbReference type="Pfam" id="PF10316">
    <property type="entry name" value="7TM_GPCR_Srbc"/>
    <property type="match status" value="1"/>
</dbReference>
<organism evidence="2 3">
    <name type="scientific">Caenorhabditis nigoni</name>
    <dbReference type="NCBI Taxonomy" id="1611254"/>
    <lineage>
        <taxon>Eukaryota</taxon>
        <taxon>Metazoa</taxon>
        <taxon>Ecdysozoa</taxon>
        <taxon>Nematoda</taxon>
        <taxon>Chromadorea</taxon>
        <taxon>Rhabditida</taxon>
        <taxon>Rhabditina</taxon>
        <taxon>Rhabditomorpha</taxon>
        <taxon>Rhabditoidea</taxon>
        <taxon>Rhabditidae</taxon>
        <taxon>Peloderinae</taxon>
        <taxon>Caenorhabditis</taxon>
    </lineage>
</organism>
<dbReference type="AlphaFoldDB" id="A0A2G5TD25"/>
<name>A0A2G5TD25_9PELO</name>
<keyword evidence="1" id="KW-0812">Transmembrane</keyword>
<keyword evidence="1" id="KW-0472">Membrane</keyword>
<evidence type="ECO:0000313" key="2">
    <source>
        <dbReference type="EMBL" id="PIC25167.1"/>
    </source>
</evidence>
<dbReference type="OrthoDB" id="5791209at2759"/>
<reference evidence="3" key="1">
    <citation type="submission" date="2017-10" db="EMBL/GenBank/DDBJ databases">
        <title>Rapid genome shrinkage in a self-fertile nematode reveals novel sperm competition proteins.</title>
        <authorList>
            <person name="Yin D."/>
            <person name="Schwarz E.M."/>
            <person name="Thomas C.G."/>
            <person name="Felde R.L."/>
            <person name="Korf I.F."/>
            <person name="Cutter A.D."/>
            <person name="Schartner C.M."/>
            <person name="Ralston E.J."/>
            <person name="Meyer B.J."/>
            <person name="Haag E.S."/>
        </authorList>
    </citation>
    <scope>NUCLEOTIDE SEQUENCE [LARGE SCALE GENOMIC DNA]</scope>
    <source>
        <strain evidence="3">JU1422</strain>
    </source>
</reference>
<dbReference type="InterPro" id="IPR019420">
    <property type="entry name" value="7TM_GPCR_serpentine_rcpt_Srbc"/>
</dbReference>
<feature type="transmembrane region" description="Helical" evidence="1">
    <location>
        <begin position="141"/>
        <end position="163"/>
    </location>
</feature>
<keyword evidence="3" id="KW-1185">Reference proteome</keyword>
<feature type="transmembrane region" description="Helical" evidence="1">
    <location>
        <begin position="175"/>
        <end position="197"/>
    </location>
</feature>
<feature type="transmembrane region" description="Helical" evidence="1">
    <location>
        <begin position="107"/>
        <end position="129"/>
    </location>
</feature>
<accession>A0A2G5TD25</accession>
<keyword evidence="1" id="KW-1133">Transmembrane helix</keyword>
<dbReference type="EMBL" id="PDUG01000005">
    <property type="protein sequence ID" value="PIC25167.1"/>
    <property type="molecule type" value="Genomic_DNA"/>
</dbReference>
<sequence length="218" mass="25352">MFLAILLSFIGVFCAIAIVLLNCFFIYLFKSKKHHYTDGMKQFFYRFHLDVVIGITMSFYIGHTLTFYIFPDFFETTKLMVLWFGLLTANLQMSRMMFQLFITCDRVVAAISIIIFLALAFYIRLFIWGKTISSFAQANRLTIIDAVTVFFCQFIPPLCLTLFPDFELFQLTYSGPFLLFGKIVGSTIESIVMFRMLTRKFTAQQPKIFSVRDASQRS</sequence>